<sequence length="350" mass="40546">MDKERLNKSGRITESNSSSTQILLLIIIFTVLGNTLVLVATWREKRLHQPNKYFVACLAVADLLVGILLAPTKLYKDYQSYEWLPSIHFCRFMAWIDTVALAASIYTLTFISIDRYVKISKPLQYKSRMTTSTSVKIIFSVWLISFGLGTCILRRSNGILGRSNGILGTGDSSCNKENKNFYIFLAIIAFFLPIVVMMVMYVLIYIVTHKRQKMLRNGQLGQMLNDQNQRATFLQDLKVIRLFLLVIGVFIFCWLPYFVYLFYIFDHPNFFDPDIYSALNISHWSWVLISTAVASVLPLFNSLCNPIIYACLHDQTYKKAFNDLFKRILCRARREPPNLNEIEFRSQIRT</sequence>
<gene>
    <name evidence="10" type="ORF">PACLA_8A002020</name>
</gene>
<comment type="similarity">
    <text evidence="9">Belongs to the G-protein coupled receptor 1 family.</text>
</comment>
<keyword evidence="7 9" id="KW-0675">Receptor</keyword>
<keyword evidence="2" id="KW-1003">Cell membrane</keyword>
<keyword evidence="11" id="KW-1185">Reference proteome</keyword>
<dbReference type="InterPro" id="IPR017452">
    <property type="entry name" value="GPCR_Rhodpsn_7TM"/>
</dbReference>
<organism evidence="10 11">
    <name type="scientific">Paramuricea clavata</name>
    <name type="common">Red gorgonian</name>
    <name type="synonym">Violescent sea-whip</name>
    <dbReference type="NCBI Taxonomy" id="317549"/>
    <lineage>
        <taxon>Eukaryota</taxon>
        <taxon>Metazoa</taxon>
        <taxon>Cnidaria</taxon>
        <taxon>Anthozoa</taxon>
        <taxon>Octocorallia</taxon>
        <taxon>Malacalcyonacea</taxon>
        <taxon>Plexauridae</taxon>
        <taxon>Paramuricea</taxon>
    </lineage>
</organism>
<evidence type="ECO:0000313" key="10">
    <source>
        <dbReference type="EMBL" id="CAB4038231.1"/>
    </source>
</evidence>
<comment type="caution">
    <text evidence="10">The sequence shown here is derived from an EMBL/GenBank/DDBJ whole genome shotgun (WGS) entry which is preliminary data.</text>
</comment>
<dbReference type="Gene3D" id="1.20.1070.10">
    <property type="entry name" value="Rhodopsin 7-helix transmembrane proteins"/>
    <property type="match status" value="1"/>
</dbReference>
<accession>A0A6S7K492</accession>
<dbReference type="Pfam" id="PF00001">
    <property type="entry name" value="7tm_1"/>
    <property type="match status" value="1"/>
</dbReference>
<evidence type="ECO:0000256" key="8">
    <source>
        <dbReference type="ARBA" id="ARBA00023224"/>
    </source>
</evidence>
<proteinExistence type="inferred from homology"/>
<protein>
    <submittedName>
        <fullName evidence="10">5-hydroxytryptamine receptor 1-like</fullName>
    </submittedName>
</protein>
<name>A0A6S7K492_PARCT</name>
<keyword evidence="3 9" id="KW-0812">Transmembrane</keyword>
<reference evidence="10" key="1">
    <citation type="submission" date="2020-04" db="EMBL/GenBank/DDBJ databases">
        <authorList>
            <person name="Alioto T."/>
            <person name="Alioto T."/>
            <person name="Gomez Garrido J."/>
        </authorList>
    </citation>
    <scope>NUCLEOTIDE SEQUENCE</scope>
    <source>
        <strain evidence="10">A484AB</strain>
    </source>
</reference>
<dbReference type="Proteomes" id="UP001152795">
    <property type="component" value="Unassembled WGS sequence"/>
</dbReference>
<keyword evidence="4" id="KW-1133">Transmembrane helix</keyword>
<evidence type="ECO:0000313" key="11">
    <source>
        <dbReference type="Proteomes" id="UP001152795"/>
    </source>
</evidence>
<evidence type="ECO:0000256" key="6">
    <source>
        <dbReference type="ARBA" id="ARBA00023136"/>
    </source>
</evidence>
<keyword evidence="8 9" id="KW-0807">Transducer</keyword>
<keyword evidence="5 9" id="KW-0297">G-protein coupled receptor</keyword>
<evidence type="ECO:0000256" key="1">
    <source>
        <dbReference type="ARBA" id="ARBA00004651"/>
    </source>
</evidence>
<dbReference type="PRINTS" id="PR00237">
    <property type="entry name" value="GPCRRHODOPSN"/>
</dbReference>
<dbReference type="PANTHER" id="PTHR24248">
    <property type="entry name" value="ADRENERGIC RECEPTOR-RELATED G-PROTEIN COUPLED RECEPTOR"/>
    <property type="match status" value="1"/>
</dbReference>
<dbReference type="AlphaFoldDB" id="A0A6S7K492"/>
<comment type="subcellular location">
    <subcellularLocation>
        <location evidence="1">Cell membrane</location>
        <topology evidence="1">Multi-pass membrane protein</topology>
    </subcellularLocation>
</comment>
<evidence type="ECO:0000256" key="3">
    <source>
        <dbReference type="ARBA" id="ARBA00022692"/>
    </source>
</evidence>
<dbReference type="InterPro" id="IPR000276">
    <property type="entry name" value="GPCR_Rhodpsn"/>
</dbReference>
<evidence type="ECO:0000256" key="2">
    <source>
        <dbReference type="ARBA" id="ARBA00022475"/>
    </source>
</evidence>
<dbReference type="PROSITE" id="PS00237">
    <property type="entry name" value="G_PROTEIN_RECEP_F1_1"/>
    <property type="match status" value="1"/>
</dbReference>
<dbReference type="GO" id="GO:0004930">
    <property type="term" value="F:G protein-coupled receptor activity"/>
    <property type="evidence" value="ECO:0007669"/>
    <property type="project" value="UniProtKB-KW"/>
</dbReference>
<dbReference type="SUPFAM" id="SSF81321">
    <property type="entry name" value="Family A G protein-coupled receptor-like"/>
    <property type="match status" value="1"/>
</dbReference>
<dbReference type="CDD" id="cd14967">
    <property type="entry name" value="7tmA_amine_R-like"/>
    <property type="match status" value="1"/>
</dbReference>
<dbReference type="OrthoDB" id="6021576at2759"/>
<dbReference type="SMART" id="SM01381">
    <property type="entry name" value="7TM_GPCR_Srsx"/>
    <property type="match status" value="1"/>
</dbReference>
<evidence type="ECO:0000256" key="5">
    <source>
        <dbReference type="ARBA" id="ARBA00023040"/>
    </source>
</evidence>
<dbReference type="GO" id="GO:0005886">
    <property type="term" value="C:plasma membrane"/>
    <property type="evidence" value="ECO:0007669"/>
    <property type="project" value="UniProtKB-SubCell"/>
</dbReference>
<keyword evidence="6" id="KW-0472">Membrane</keyword>
<evidence type="ECO:0000256" key="7">
    <source>
        <dbReference type="ARBA" id="ARBA00023170"/>
    </source>
</evidence>
<evidence type="ECO:0000256" key="4">
    <source>
        <dbReference type="ARBA" id="ARBA00022989"/>
    </source>
</evidence>
<dbReference type="EMBL" id="CACRXK020023966">
    <property type="protein sequence ID" value="CAB4038231.1"/>
    <property type="molecule type" value="Genomic_DNA"/>
</dbReference>
<dbReference type="PROSITE" id="PS50262">
    <property type="entry name" value="G_PROTEIN_RECEP_F1_2"/>
    <property type="match status" value="1"/>
</dbReference>
<evidence type="ECO:0000256" key="9">
    <source>
        <dbReference type="RuleBase" id="RU000688"/>
    </source>
</evidence>